<keyword evidence="3 8" id="KW-0418">Kinase</keyword>
<organism evidence="8 9">
    <name type="scientific">Actinoplanes palleronii</name>
    <dbReference type="NCBI Taxonomy" id="113570"/>
    <lineage>
        <taxon>Bacteria</taxon>
        <taxon>Bacillati</taxon>
        <taxon>Actinomycetota</taxon>
        <taxon>Actinomycetes</taxon>
        <taxon>Micromonosporales</taxon>
        <taxon>Micromonosporaceae</taxon>
        <taxon>Actinoplanes</taxon>
    </lineage>
</organism>
<feature type="domain" description="Protein kinase" evidence="7">
    <location>
        <begin position="24"/>
        <end position="290"/>
    </location>
</feature>
<dbReference type="Gene3D" id="1.10.510.10">
    <property type="entry name" value="Transferase(Phosphotransferase) domain 1"/>
    <property type="match status" value="1"/>
</dbReference>
<evidence type="ECO:0000256" key="1">
    <source>
        <dbReference type="ARBA" id="ARBA00022679"/>
    </source>
</evidence>
<dbReference type="Pfam" id="PF00069">
    <property type="entry name" value="Pkinase"/>
    <property type="match status" value="1"/>
</dbReference>
<evidence type="ECO:0000313" key="9">
    <source>
        <dbReference type="Proteomes" id="UP000624709"/>
    </source>
</evidence>
<evidence type="ECO:0000256" key="2">
    <source>
        <dbReference type="ARBA" id="ARBA00022741"/>
    </source>
</evidence>
<dbReference type="CDD" id="cd14014">
    <property type="entry name" value="STKc_PknB_like"/>
    <property type="match status" value="1"/>
</dbReference>
<evidence type="ECO:0000313" key="8">
    <source>
        <dbReference type="EMBL" id="GIE74016.1"/>
    </source>
</evidence>
<comment type="caution">
    <text evidence="8">The sequence shown here is derived from an EMBL/GenBank/DDBJ whole genome shotgun (WGS) entry which is preliminary data.</text>
</comment>
<dbReference type="PANTHER" id="PTHR43289">
    <property type="entry name" value="MITOGEN-ACTIVATED PROTEIN KINASE KINASE KINASE 20-RELATED"/>
    <property type="match status" value="1"/>
</dbReference>
<dbReference type="InterPro" id="IPR011009">
    <property type="entry name" value="Kinase-like_dom_sf"/>
</dbReference>
<dbReference type="SMART" id="SM00220">
    <property type="entry name" value="S_TKc"/>
    <property type="match status" value="1"/>
</dbReference>
<dbReference type="Proteomes" id="UP000624709">
    <property type="component" value="Unassembled WGS sequence"/>
</dbReference>
<dbReference type="SUPFAM" id="SSF56112">
    <property type="entry name" value="Protein kinase-like (PK-like)"/>
    <property type="match status" value="1"/>
</dbReference>
<dbReference type="EMBL" id="BOMS01000205">
    <property type="protein sequence ID" value="GIE74016.1"/>
    <property type="molecule type" value="Genomic_DNA"/>
</dbReference>
<dbReference type="Gene3D" id="3.30.200.20">
    <property type="entry name" value="Phosphorylase Kinase, domain 1"/>
    <property type="match status" value="1"/>
</dbReference>
<keyword evidence="2 5" id="KW-0547">Nucleotide-binding</keyword>
<name>A0ABQ4BTK2_9ACTN</name>
<protein>
    <submittedName>
        <fullName evidence="8">Serine/threonine protein kinase</fullName>
    </submittedName>
</protein>
<evidence type="ECO:0000259" key="7">
    <source>
        <dbReference type="PROSITE" id="PS50011"/>
    </source>
</evidence>
<keyword evidence="4 5" id="KW-0067">ATP-binding</keyword>
<accession>A0ABQ4BTK2</accession>
<keyword evidence="9" id="KW-1185">Reference proteome</keyword>
<evidence type="ECO:0000256" key="5">
    <source>
        <dbReference type="PROSITE-ProRule" id="PRU10141"/>
    </source>
</evidence>
<evidence type="ECO:0000256" key="4">
    <source>
        <dbReference type="ARBA" id="ARBA00022840"/>
    </source>
</evidence>
<feature type="compositionally biased region" description="Low complexity" evidence="6">
    <location>
        <begin position="390"/>
        <end position="399"/>
    </location>
</feature>
<dbReference type="GO" id="GO:0004674">
    <property type="term" value="F:protein serine/threonine kinase activity"/>
    <property type="evidence" value="ECO:0007669"/>
    <property type="project" value="UniProtKB-KW"/>
</dbReference>
<keyword evidence="1" id="KW-0808">Transferase</keyword>
<feature type="compositionally biased region" description="Low complexity" evidence="6">
    <location>
        <begin position="440"/>
        <end position="460"/>
    </location>
</feature>
<feature type="binding site" evidence="5">
    <location>
        <position position="53"/>
    </location>
    <ligand>
        <name>ATP</name>
        <dbReference type="ChEBI" id="CHEBI:30616"/>
    </ligand>
</feature>
<proteinExistence type="predicted"/>
<gene>
    <name evidence="8" type="ORF">Apa02nite_101240</name>
</gene>
<dbReference type="InterPro" id="IPR008271">
    <property type="entry name" value="Ser/Thr_kinase_AS"/>
</dbReference>
<dbReference type="PROSITE" id="PS00108">
    <property type="entry name" value="PROTEIN_KINASE_ST"/>
    <property type="match status" value="1"/>
</dbReference>
<reference evidence="8 9" key="1">
    <citation type="submission" date="2021-01" db="EMBL/GenBank/DDBJ databases">
        <title>Whole genome shotgun sequence of Actinoplanes palleronii NBRC 14916.</title>
        <authorList>
            <person name="Komaki H."/>
            <person name="Tamura T."/>
        </authorList>
    </citation>
    <scope>NUCLEOTIDE SEQUENCE [LARGE SCALE GENOMIC DNA]</scope>
    <source>
        <strain evidence="8 9">NBRC 14916</strain>
    </source>
</reference>
<evidence type="ECO:0000256" key="3">
    <source>
        <dbReference type="ARBA" id="ARBA00022777"/>
    </source>
</evidence>
<dbReference type="PANTHER" id="PTHR43289:SF30">
    <property type="entry name" value="NON-SPECIFIC SERINE_THREONINE PROTEIN KINASE"/>
    <property type="match status" value="1"/>
</dbReference>
<dbReference type="PROSITE" id="PS00107">
    <property type="entry name" value="PROTEIN_KINASE_ATP"/>
    <property type="match status" value="1"/>
</dbReference>
<feature type="region of interest" description="Disordered" evidence="6">
    <location>
        <begin position="377"/>
        <end position="463"/>
    </location>
</feature>
<evidence type="ECO:0000256" key="6">
    <source>
        <dbReference type="SAM" id="MobiDB-lite"/>
    </source>
</evidence>
<dbReference type="RefSeq" id="WP_203831548.1">
    <property type="nucleotide sequence ID" value="NZ_BAAATY010000029.1"/>
</dbReference>
<dbReference type="PROSITE" id="PS50011">
    <property type="entry name" value="PROTEIN_KINASE_DOM"/>
    <property type="match status" value="1"/>
</dbReference>
<keyword evidence="8" id="KW-0723">Serine/threonine-protein kinase</keyword>
<dbReference type="InterPro" id="IPR017441">
    <property type="entry name" value="Protein_kinase_ATP_BS"/>
</dbReference>
<sequence>MNGPPILDGEFGQAHPGLLLGGRYRLQTPIGAGGMAVVWQAHDHVLARAVAVKLVAPTAAGNQHARDRIGHEARAAAALAHPNIAQVYDYGEMTTAGQTFPYVVMELVPGGTLLRRLSAGPVAPQFAMRVCAEIAAALAAAHAEGLVHRDIKPANVMLAPTGAKVVDFGIAAVVSPGGSGELDSEVLGTAAYLAPERLTGDAVQPASDVYALGVVLYLLLSGRSPWTSEDTRQMLEAHLHLEPAALPPTPGVPDHVIGLCNRCLAKDPLVRPTARETAEVLAGGAGMRVVNDEAHLPAARTDPGPDPTVLIHRAPSSRPGAAASLVDSGLRTELIPSPATPPNARTAYRRRLITAALVIVAGTGGALWVHQLTTTDRDEPSWAGAPPAPAASATTSRGPGAPEATTSTRITPVAPAATATHSQPATPAGASVRASPTGPATPATTATPAETAPPATPATEPTERTLSTVAGTVRATCPSPATAQILSWKAAAPYKVQAVDPGPASAPAVTFKHGKTLLTMSVSCTNGTPTATTQQA</sequence>
<dbReference type="InterPro" id="IPR000719">
    <property type="entry name" value="Prot_kinase_dom"/>
</dbReference>